<feature type="compositionally biased region" description="Basic and acidic residues" evidence="9">
    <location>
        <begin position="131"/>
        <end position="141"/>
    </location>
</feature>
<comment type="caution">
    <text evidence="10">The sequence shown here is derived from an EMBL/GenBank/DDBJ whole genome shotgun (WGS) entry which is preliminary data.</text>
</comment>
<evidence type="ECO:0000256" key="1">
    <source>
        <dbReference type="ARBA" id="ARBA00004123"/>
    </source>
</evidence>
<dbReference type="GO" id="GO:0003712">
    <property type="term" value="F:transcription coregulator activity"/>
    <property type="evidence" value="ECO:0007669"/>
    <property type="project" value="TreeGrafter"/>
</dbReference>
<reference evidence="10" key="1">
    <citation type="journal article" date="2020" name="bioRxiv">
        <title>Whole genome comparisons of ergot fungi reveals the divergence and evolution of species within the genus Claviceps are the result of varying mechanisms driving genome evolution and host range expansion.</title>
        <authorList>
            <person name="Wyka S.A."/>
            <person name="Mondo S.J."/>
            <person name="Liu M."/>
            <person name="Dettman J."/>
            <person name="Nalam V."/>
            <person name="Broders K.D."/>
        </authorList>
    </citation>
    <scope>NUCLEOTIDE SEQUENCE</scope>
    <source>
        <strain evidence="10">CCC 489</strain>
    </source>
</reference>
<feature type="compositionally biased region" description="Low complexity" evidence="9">
    <location>
        <begin position="36"/>
        <end position="51"/>
    </location>
</feature>
<dbReference type="EMBL" id="SRPY01001121">
    <property type="protein sequence ID" value="KAG5914405.1"/>
    <property type="molecule type" value="Genomic_DNA"/>
</dbReference>
<keyword evidence="11" id="KW-1185">Reference proteome</keyword>
<evidence type="ECO:0008006" key="12">
    <source>
        <dbReference type="Google" id="ProtNLM"/>
    </source>
</evidence>
<feature type="compositionally biased region" description="Low complexity" evidence="9">
    <location>
        <begin position="256"/>
        <end position="274"/>
    </location>
</feature>
<feature type="region of interest" description="Disordered" evidence="9">
    <location>
        <begin position="125"/>
        <end position="165"/>
    </location>
</feature>
<dbReference type="GO" id="GO:0000082">
    <property type="term" value="P:G1/S transition of mitotic cell cycle"/>
    <property type="evidence" value="ECO:0007669"/>
    <property type="project" value="InterPro"/>
</dbReference>
<dbReference type="InterPro" id="IPR039198">
    <property type="entry name" value="Srl3/Whi5"/>
</dbReference>
<evidence type="ECO:0000256" key="2">
    <source>
        <dbReference type="ARBA" id="ARBA00004496"/>
    </source>
</evidence>
<evidence type="ECO:0000256" key="4">
    <source>
        <dbReference type="ARBA" id="ARBA00022490"/>
    </source>
</evidence>
<evidence type="ECO:0000256" key="5">
    <source>
        <dbReference type="ARBA" id="ARBA00022491"/>
    </source>
</evidence>
<keyword evidence="5" id="KW-0678">Repressor</keyword>
<feature type="region of interest" description="Disordered" evidence="9">
    <location>
        <begin position="360"/>
        <end position="531"/>
    </location>
</feature>
<comment type="similarity">
    <text evidence="3">Belongs to the WHI5/NRM1 family.</text>
</comment>
<dbReference type="Pfam" id="PF08528">
    <property type="entry name" value="Whi5"/>
    <property type="match status" value="1"/>
</dbReference>
<keyword evidence="8" id="KW-0539">Nucleus</keyword>
<dbReference type="PANTHER" id="PTHR28246:SF1">
    <property type="entry name" value="G1-SPECIFIC TRANSCRIPTIONAL REPRESSOR WHI5-RELATED"/>
    <property type="match status" value="1"/>
</dbReference>
<evidence type="ECO:0000256" key="6">
    <source>
        <dbReference type="ARBA" id="ARBA00023015"/>
    </source>
</evidence>
<evidence type="ECO:0000256" key="3">
    <source>
        <dbReference type="ARBA" id="ARBA00006922"/>
    </source>
</evidence>
<comment type="subcellular location">
    <subcellularLocation>
        <location evidence="2">Cytoplasm</location>
    </subcellularLocation>
    <subcellularLocation>
        <location evidence="1">Nucleus</location>
    </subcellularLocation>
</comment>
<feature type="region of interest" description="Disordered" evidence="9">
    <location>
        <begin position="205"/>
        <end position="319"/>
    </location>
</feature>
<accession>A0A8K0NHS7</accession>
<feature type="region of interest" description="Disordered" evidence="9">
    <location>
        <begin position="1"/>
        <end position="89"/>
    </location>
</feature>
<sequence length="531" mass="55163">MDAHSQQVPPPAPSPDHYHRLAQGNVAQDGGGGGSSSQSQPRSVSDSQPSRMAYTTDQVVTPPASDTSGGIDGPGAGTAMLKPGRVPVPAMPAQATTSAAASHASQLHHLSAVAAAQDRLQLEPGGHSRKRMADGEVKDCRAGSVSPAKGHARTTSAVSVASTTASTISDLSAELRTRLSYAMVKVNHGWQGRCLDEVESLASQAASPTSSTSTIHQGRNGSSVSPRLAIRATPPQMASAGASKSAPASQQRRNSDSSPSSSSLSPRPTLAPPATIQPSLPMSTTRTHPRRNTNPRYAPTMLSSLSQSASSSSARSSAPLGNGHFALHASAAEPILHSPHKNVREQDAIETLLFMSSPGHSANLTHSLSPLGSPGPQAGANHHRQQPQQQQQQHPPPRSTRDRHALPSSASSRRGLPSHRTPLPAKKVGLDKSPRMLPPPVSPMALDPPPHGPSPSPNRASTKQHAPGHRRSALSLPSGLGLGNGTTRKALNEEDIERMLDRAGAELSDSSDDEEIQLPPGRNGLARVTGS</sequence>
<dbReference type="Proteomes" id="UP000811619">
    <property type="component" value="Unassembled WGS sequence"/>
</dbReference>
<evidence type="ECO:0000313" key="10">
    <source>
        <dbReference type="EMBL" id="KAG5914405.1"/>
    </source>
</evidence>
<protein>
    <recommendedName>
        <fullName evidence="12">Cyclin-dependent kinase</fullName>
    </recommendedName>
</protein>
<feature type="compositionally biased region" description="Pro residues" evidence="9">
    <location>
        <begin position="436"/>
        <end position="456"/>
    </location>
</feature>
<gene>
    <name evidence="10" type="ORF">E4U42_000513</name>
</gene>
<dbReference type="GO" id="GO:0005737">
    <property type="term" value="C:cytoplasm"/>
    <property type="evidence" value="ECO:0007669"/>
    <property type="project" value="UniProtKB-SubCell"/>
</dbReference>
<evidence type="ECO:0000313" key="11">
    <source>
        <dbReference type="Proteomes" id="UP000811619"/>
    </source>
</evidence>
<keyword evidence="4" id="KW-0963">Cytoplasm</keyword>
<feature type="compositionally biased region" description="Polar residues" evidence="9">
    <location>
        <begin position="53"/>
        <end position="68"/>
    </location>
</feature>
<evidence type="ECO:0000256" key="7">
    <source>
        <dbReference type="ARBA" id="ARBA00023163"/>
    </source>
</evidence>
<feature type="compositionally biased region" description="Low complexity" evidence="9">
    <location>
        <begin position="205"/>
        <end position="214"/>
    </location>
</feature>
<feature type="compositionally biased region" description="Low complexity" evidence="9">
    <location>
        <begin position="294"/>
        <end position="319"/>
    </location>
</feature>
<keyword evidence="7" id="KW-0804">Transcription</keyword>
<name>A0A8K0NHS7_9HYPO</name>
<dbReference type="OrthoDB" id="2359117at2759"/>
<feature type="compositionally biased region" description="Polar residues" evidence="9">
    <location>
        <begin position="215"/>
        <end position="225"/>
    </location>
</feature>
<evidence type="ECO:0000256" key="9">
    <source>
        <dbReference type="SAM" id="MobiDB-lite"/>
    </source>
</evidence>
<dbReference type="GO" id="GO:0033309">
    <property type="term" value="C:SBF transcription complex"/>
    <property type="evidence" value="ECO:0007669"/>
    <property type="project" value="TreeGrafter"/>
</dbReference>
<feature type="compositionally biased region" description="Low complexity" evidence="9">
    <location>
        <begin position="238"/>
        <end position="249"/>
    </location>
</feature>
<dbReference type="InterPro" id="IPR013734">
    <property type="entry name" value="TF_Nrm1/Whi5"/>
</dbReference>
<organism evidence="10 11">
    <name type="scientific">Claviceps africana</name>
    <dbReference type="NCBI Taxonomy" id="83212"/>
    <lineage>
        <taxon>Eukaryota</taxon>
        <taxon>Fungi</taxon>
        <taxon>Dikarya</taxon>
        <taxon>Ascomycota</taxon>
        <taxon>Pezizomycotina</taxon>
        <taxon>Sordariomycetes</taxon>
        <taxon>Hypocreomycetidae</taxon>
        <taxon>Hypocreales</taxon>
        <taxon>Clavicipitaceae</taxon>
        <taxon>Claviceps</taxon>
    </lineage>
</organism>
<dbReference type="AlphaFoldDB" id="A0A8K0NHS7"/>
<evidence type="ECO:0000256" key="8">
    <source>
        <dbReference type="ARBA" id="ARBA00023242"/>
    </source>
</evidence>
<proteinExistence type="inferred from homology"/>
<feature type="compositionally biased region" description="Polar residues" evidence="9">
    <location>
        <begin position="360"/>
        <end position="370"/>
    </location>
</feature>
<dbReference type="PANTHER" id="PTHR28246">
    <property type="entry name" value="G1-SPECIFIC TRANSCRIPTIONAL REPRESSOR WHI5-RELATED"/>
    <property type="match status" value="1"/>
</dbReference>
<keyword evidence="6" id="KW-0805">Transcription regulation</keyword>
<feature type="compositionally biased region" description="Low complexity" evidence="9">
    <location>
        <begin position="154"/>
        <end position="165"/>
    </location>
</feature>